<evidence type="ECO:0000256" key="4">
    <source>
        <dbReference type="ARBA" id="ARBA00023002"/>
    </source>
</evidence>
<keyword evidence="3" id="KW-0274">FAD</keyword>
<dbReference type="SUPFAM" id="SSF51905">
    <property type="entry name" value="FAD/NAD(P)-binding domain"/>
    <property type="match status" value="1"/>
</dbReference>
<comment type="caution">
    <text evidence="6">The sequence shown here is derived from an EMBL/GenBank/DDBJ whole genome shotgun (WGS) entry which is preliminary data.</text>
</comment>
<dbReference type="InterPro" id="IPR045170">
    <property type="entry name" value="MTOX"/>
</dbReference>
<accession>A0ABP5C5B2</accession>
<dbReference type="Gene3D" id="3.50.50.60">
    <property type="entry name" value="FAD/NAD(P)-binding domain"/>
    <property type="match status" value="1"/>
</dbReference>
<dbReference type="SUPFAM" id="SSF54373">
    <property type="entry name" value="FAD-linked reductases, C-terminal domain"/>
    <property type="match status" value="1"/>
</dbReference>
<sequence>MSNEIREPMDDLPNPNPRAESATYAVIGAGLTGAAAAWRLAQSGADVIVLERDVPASALGSSHGSARIFRYAYPDPFYARLVMQAKPGWDELEAASGRRLITPSGSLDFGAVRDPRGLARVLAATGVEHELLGSAEAQARWPQLDFDTEVLWHPGAGVIDAERSVETMLELAQVAGAEVRLRWEAATVRRASTGYLVTSATGETVHAQQVIVAAGGWLPALLDGLDLPTGFLDALPQFEVRQENAFHFRYRDERQQGETPPDAATSWPTFIYKGEDIQTYSLPGGRDADFRGQKIAEYNAGRVIPSARDQDGVIDAANRARVVGFVERFAPGMAPEPYAETTCLFTNVPRDDMIIDRAEGITVVSPCSGQGAKFAPLLGELVLDLVAGSGQAAERFRAAGQRFAVAA</sequence>
<dbReference type="Gene3D" id="3.30.9.10">
    <property type="entry name" value="D-Amino Acid Oxidase, subunit A, domain 2"/>
    <property type="match status" value="1"/>
</dbReference>
<evidence type="ECO:0000259" key="5">
    <source>
        <dbReference type="Pfam" id="PF01266"/>
    </source>
</evidence>
<gene>
    <name evidence="6" type="primary">solA_1</name>
    <name evidence="6" type="ORF">GCM10009717_25790</name>
</gene>
<comment type="cofactor">
    <cofactor evidence="1">
        <name>FAD</name>
        <dbReference type="ChEBI" id="CHEBI:57692"/>
    </cofactor>
</comment>
<proteinExistence type="predicted"/>
<dbReference type="Proteomes" id="UP001499954">
    <property type="component" value="Unassembled WGS sequence"/>
</dbReference>
<keyword evidence="7" id="KW-1185">Reference proteome</keyword>
<evidence type="ECO:0000313" key="6">
    <source>
        <dbReference type="EMBL" id="GAA1958156.1"/>
    </source>
</evidence>
<dbReference type="PANTHER" id="PTHR10961">
    <property type="entry name" value="PEROXISOMAL SARCOSINE OXIDASE"/>
    <property type="match status" value="1"/>
</dbReference>
<evidence type="ECO:0000313" key="7">
    <source>
        <dbReference type="Proteomes" id="UP001499954"/>
    </source>
</evidence>
<name>A0ABP5C5B2_9MICO</name>
<dbReference type="RefSeq" id="WP_246200535.1">
    <property type="nucleotide sequence ID" value="NZ_BAAAMK010000004.1"/>
</dbReference>
<keyword evidence="4" id="KW-0560">Oxidoreductase</keyword>
<evidence type="ECO:0000256" key="2">
    <source>
        <dbReference type="ARBA" id="ARBA00022630"/>
    </source>
</evidence>
<reference evidence="7" key="1">
    <citation type="journal article" date="2019" name="Int. J. Syst. Evol. Microbiol.">
        <title>The Global Catalogue of Microorganisms (GCM) 10K type strain sequencing project: providing services to taxonomists for standard genome sequencing and annotation.</title>
        <authorList>
            <consortium name="The Broad Institute Genomics Platform"/>
            <consortium name="The Broad Institute Genome Sequencing Center for Infectious Disease"/>
            <person name="Wu L."/>
            <person name="Ma J."/>
        </authorList>
    </citation>
    <scope>NUCLEOTIDE SEQUENCE [LARGE SCALE GENOMIC DNA]</scope>
    <source>
        <strain evidence="7">JCM 13584</strain>
    </source>
</reference>
<keyword evidence="2" id="KW-0285">Flavoprotein</keyword>
<evidence type="ECO:0000256" key="1">
    <source>
        <dbReference type="ARBA" id="ARBA00001974"/>
    </source>
</evidence>
<dbReference type="EMBL" id="BAAAMK010000004">
    <property type="protein sequence ID" value="GAA1958156.1"/>
    <property type="molecule type" value="Genomic_DNA"/>
</dbReference>
<protein>
    <submittedName>
        <fullName evidence="6">N-methyl-L-tryptophan oxidase</fullName>
    </submittedName>
</protein>
<dbReference type="Pfam" id="PF01266">
    <property type="entry name" value="DAO"/>
    <property type="match status" value="1"/>
</dbReference>
<dbReference type="PANTHER" id="PTHR10961:SF7">
    <property type="entry name" value="FAD DEPENDENT OXIDOREDUCTASE DOMAIN-CONTAINING PROTEIN"/>
    <property type="match status" value="1"/>
</dbReference>
<dbReference type="InterPro" id="IPR036188">
    <property type="entry name" value="FAD/NAD-bd_sf"/>
</dbReference>
<dbReference type="InterPro" id="IPR006076">
    <property type="entry name" value="FAD-dep_OxRdtase"/>
</dbReference>
<organism evidence="6 7">
    <name type="scientific">Agromyces allii</name>
    <dbReference type="NCBI Taxonomy" id="393607"/>
    <lineage>
        <taxon>Bacteria</taxon>
        <taxon>Bacillati</taxon>
        <taxon>Actinomycetota</taxon>
        <taxon>Actinomycetes</taxon>
        <taxon>Micrococcales</taxon>
        <taxon>Microbacteriaceae</taxon>
        <taxon>Agromyces</taxon>
    </lineage>
</organism>
<evidence type="ECO:0000256" key="3">
    <source>
        <dbReference type="ARBA" id="ARBA00022827"/>
    </source>
</evidence>
<feature type="domain" description="FAD dependent oxidoreductase" evidence="5">
    <location>
        <begin position="24"/>
        <end position="384"/>
    </location>
</feature>